<dbReference type="GO" id="GO:0005829">
    <property type="term" value="C:cytosol"/>
    <property type="evidence" value="ECO:0007669"/>
    <property type="project" value="TreeGrafter"/>
</dbReference>
<evidence type="ECO:0000256" key="3">
    <source>
        <dbReference type="ARBA" id="ARBA00048462"/>
    </source>
</evidence>
<dbReference type="NCBIfam" id="TIGR00128">
    <property type="entry name" value="fabD"/>
    <property type="match status" value="1"/>
</dbReference>
<name>A0A385Q2A3_9FIRM</name>
<dbReference type="SMART" id="SM00827">
    <property type="entry name" value="PKS_AT"/>
    <property type="match status" value="1"/>
</dbReference>
<evidence type="ECO:0000256" key="4">
    <source>
        <dbReference type="PIRNR" id="PIRNR000446"/>
    </source>
</evidence>
<dbReference type="SUPFAM" id="SSF55048">
    <property type="entry name" value="Probable ACP-binding domain of malonyl-CoA ACP transacylase"/>
    <property type="match status" value="1"/>
</dbReference>
<dbReference type="GO" id="GO:0006633">
    <property type="term" value="P:fatty acid biosynthetic process"/>
    <property type="evidence" value="ECO:0007669"/>
    <property type="project" value="TreeGrafter"/>
</dbReference>
<dbReference type="RefSeq" id="WP_111524256.1">
    <property type="nucleotide sequence ID" value="NZ_CP032364.1"/>
</dbReference>
<evidence type="ECO:0000313" key="6">
    <source>
        <dbReference type="Proteomes" id="UP000265562"/>
    </source>
</evidence>
<dbReference type="KEGG" id="lua:D4A81_11665"/>
<dbReference type="InterPro" id="IPR001227">
    <property type="entry name" value="Ac_transferase_dom_sf"/>
</dbReference>
<dbReference type="InterPro" id="IPR016035">
    <property type="entry name" value="Acyl_Trfase/lysoPLipase"/>
</dbReference>
<keyword evidence="2 4" id="KW-0012">Acyltransferase</keyword>
<dbReference type="PANTHER" id="PTHR42681">
    <property type="entry name" value="MALONYL-COA-ACYL CARRIER PROTEIN TRANSACYLASE, MITOCHONDRIAL"/>
    <property type="match status" value="1"/>
</dbReference>
<gene>
    <name evidence="5" type="primary">fabD</name>
    <name evidence="5" type="ORF">D4A81_11665</name>
</gene>
<dbReference type="InterPro" id="IPR014043">
    <property type="entry name" value="Acyl_transferase_dom"/>
</dbReference>
<dbReference type="InterPro" id="IPR016036">
    <property type="entry name" value="Malonyl_transacylase_ACP-bd"/>
</dbReference>
<dbReference type="GO" id="GO:0004314">
    <property type="term" value="F:[acyl-carrier-protein] S-malonyltransferase activity"/>
    <property type="evidence" value="ECO:0007669"/>
    <property type="project" value="UniProtKB-EC"/>
</dbReference>
<dbReference type="Gene3D" id="3.40.366.10">
    <property type="entry name" value="Malonyl-Coenzyme A Acyl Carrier Protein, domain 2"/>
    <property type="match status" value="1"/>
</dbReference>
<dbReference type="AlphaFoldDB" id="A0A385Q2A3"/>
<accession>A0A385Q2A3</accession>
<evidence type="ECO:0000256" key="2">
    <source>
        <dbReference type="ARBA" id="ARBA00023315"/>
    </source>
</evidence>
<sequence>MKIAFLFPGQGAQKQNMGKSFYENDADSRAVFDSVRTVTGIDACDLIFKENDELNNTRFTQIAMVATGIAMLKAIEKAGLRADICAGLSLGEYEALYLSGAISAADAIAIVDKRGQYMSEIKGGAMSAVLSLSNDTIKSIVDDIEGCWVANYNCPGQTVISGTTEAIALAGEKLKEAGAKRVLPLKVSGAFHSGLMKEAGEKLGKVLDTVKINDVQIPYVANINAEIVTDKNDIKKNLIDQVSGSVHLEQSVRKMIEWGVDTFVEIGPGKTMAGFVKKIDSHVRMFNIEEYADVEKVCSQILEAK</sequence>
<keyword evidence="1 4" id="KW-0808">Transferase</keyword>
<comment type="similarity">
    <text evidence="4">Belongs to the fabD family.</text>
</comment>
<evidence type="ECO:0000256" key="1">
    <source>
        <dbReference type="ARBA" id="ARBA00022679"/>
    </source>
</evidence>
<dbReference type="PANTHER" id="PTHR42681:SF1">
    <property type="entry name" value="MALONYL-COA-ACYL CARRIER PROTEIN TRANSACYLASE, MITOCHONDRIAL"/>
    <property type="match status" value="1"/>
</dbReference>
<reference evidence="5 6" key="1">
    <citation type="submission" date="2018-09" db="EMBL/GenBank/DDBJ databases">
        <title>Genome sequencing of Lachnoanaerobaculum umeaense DSM 23576.</title>
        <authorList>
            <person name="Kook J.-K."/>
            <person name="Park S.-N."/>
            <person name="Lim Y.K."/>
        </authorList>
    </citation>
    <scope>NUCLEOTIDE SEQUENCE [LARGE SCALE GENOMIC DNA]</scope>
    <source>
        <strain evidence="6">DSM 23576 \ CCUG 58757</strain>
    </source>
</reference>
<dbReference type="OrthoDB" id="9805460at2"/>
<protein>
    <recommendedName>
        <fullName evidence="4">Malonyl CoA-acyl carrier protein transacylase</fullName>
        <ecNumber evidence="4">2.3.1.39</ecNumber>
    </recommendedName>
</protein>
<dbReference type="Proteomes" id="UP000265562">
    <property type="component" value="Chromosome"/>
</dbReference>
<proteinExistence type="inferred from homology"/>
<dbReference type="SUPFAM" id="SSF52151">
    <property type="entry name" value="FabD/lysophospholipase-like"/>
    <property type="match status" value="1"/>
</dbReference>
<dbReference type="InterPro" id="IPR024925">
    <property type="entry name" value="Malonyl_CoA-ACP_transAc"/>
</dbReference>
<dbReference type="FunFam" id="3.30.70.250:FF:000001">
    <property type="entry name" value="Malonyl CoA-acyl carrier protein transacylase"/>
    <property type="match status" value="1"/>
</dbReference>
<dbReference type="Gene3D" id="3.30.70.250">
    <property type="entry name" value="Malonyl-CoA ACP transacylase, ACP-binding"/>
    <property type="match status" value="1"/>
</dbReference>
<keyword evidence="6" id="KW-1185">Reference proteome</keyword>
<organism evidence="5 6">
    <name type="scientific">Lachnoanaerobaculum umeaense</name>
    <dbReference type="NCBI Taxonomy" id="617123"/>
    <lineage>
        <taxon>Bacteria</taxon>
        <taxon>Bacillati</taxon>
        <taxon>Bacillota</taxon>
        <taxon>Clostridia</taxon>
        <taxon>Lachnospirales</taxon>
        <taxon>Lachnospiraceae</taxon>
        <taxon>Lachnoanaerobaculum</taxon>
    </lineage>
</organism>
<evidence type="ECO:0000313" key="5">
    <source>
        <dbReference type="EMBL" id="AYB00519.1"/>
    </source>
</evidence>
<comment type="catalytic activity">
    <reaction evidence="3 4">
        <text>holo-[ACP] + malonyl-CoA = malonyl-[ACP] + CoA</text>
        <dbReference type="Rhea" id="RHEA:41792"/>
        <dbReference type="Rhea" id="RHEA-COMP:9623"/>
        <dbReference type="Rhea" id="RHEA-COMP:9685"/>
        <dbReference type="ChEBI" id="CHEBI:57287"/>
        <dbReference type="ChEBI" id="CHEBI:57384"/>
        <dbReference type="ChEBI" id="CHEBI:64479"/>
        <dbReference type="ChEBI" id="CHEBI:78449"/>
        <dbReference type="EC" id="2.3.1.39"/>
    </reaction>
</comment>
<dbReference type="Pfam" id="PF00698">
    <property type="entry name" value="Acyl_transf_1"/>
    <property type="match status" value="1"/>
</dbReference>
<dbReference type="InterPro" id="IPR050858">
    <property type="entry name" value="Mal-CoA-ACP_Trans/PKS_FabD"/>
</dbReference>
<dbReference type="EMBL" id="CP032364">
    <property type="protein sequence ID" value="AYB00519.1"/>
    <property type="molecule type" value="Genomic_DNA"/>
</dbReference>
<dbReference type="PIRSF" id="PIRSF000446">
    <property type="entry name" value="Mct"/>
    <property type="match status" value="1"/>
</dbReference>
<dbReference type="EC" id="2.3.1.39" evidence="4"/>
<dbReference type="InterPro" id="IPR004410">
    <property type="entry name" value="Malonyl_CoA-ACP_transAc_FabD"/>
</dbReference>